<dbReference type="Proteomes" id="UP001597201">
    <property type="component" value="Unassembled WGS sequence"/>
</dbReference>
<reference evidence="2" key="1">
    <citation type="journal article" date="2019" name="Int. J. Syst. Evol. Microbiol.">
        <title>The Global Catalogue of Microorganisms (GCM) 10K type strain sequencing project: providing services to taxonomists for standard genome sequencing and annotation.</title>
        <authorList>
            <consortium name="The Broad Institute Genomics Platform"/>
            <consortium name="The Broad Institute Genome Sequencing Center for Infectious Disease"/>
            <person name="Wu L."/>
            <person name="Ma J."/>
        </authorList>
    </citation>
    <scope>NUCLEOTIDE SEQUENCE [LARGE SCALE GENOMIC DNA]</scope>
    <source>
        <strain evidence="2">CCUG 61485</strain>
    </source>
</reference>
<dbReference type="EMBL" id="JBHTMY010000004">
    <property type="protein sequence ID" value="MFD1316724.1"/>
    <property type="molecule type" value="Genomic_DNA"/>
</dbReference>
<accession>A0ABW3Y4B7</accession>
<proteinExistence type="predicted"/>
<comment type="caution">
    <text evidence="1">The sequence shown here is derived from an EMBL/GenBank/DDBJ whole genome shotgun (WGS) entry which is preliminary data.</text>
</comment>
<evidence type="ECO:0000313" key="2">
    <source>
        <dbReference type="Proteomes" id="UP001597201"/>
    </source>
</evidence>
<sequence length="141" mass="16526">MKYIILFSILFLIGFNNPQIGGIENGKDCPLNELKRTVEYKKEIEKVRSLKKDTIVALESIKLNDIKYSSVMDIKENENHVWFIVESKTENDSILINYSDYVEYFQEINTRFDLENCQLIIETIYSTEEELDSKSVDIVNL</sequence>
<name>A0ABW3Y4B7_9FLAO</name>
<gene>
    <name evidence="1" type="ORF">ACFQ39_13950</name>
</gene>
<organism evidence="1 2">
    <name type="scientific">Namhaeicola litoreus</name>
    <dbReference type="NCBI Taxonomy" id="1052145"/>
    <lineage>
        <taxon>Bacteria</taxon>
        <taxon>Pseudomonadati</taxon>
        <taxon>Bacteroidota</taxon>
        <taxon>Flavobacteriia</taxon>
        <taxon>Flavobacteriales</taxon>
        <taxon>Flavobacteriaceae</taxon>
        <taxon>Namhaeicola</taxon>
    </lineage>
</organism>
<keyword evidence="2" id="KW-1185">Reference proteome</keyword>
<dbReference type="RefSeq" id="WP_377180051.1">
    <property type="nucleotide sequence ID" value="NZ_JBHTMY010000004.1"/>
</dbReference>
<evidence type="ECO:0000313" key="1">
    <source>
        <dbReference type="EMBL" id="MFD1316724.1"/>
    </source>
</evidence>
<evidence type="ECO:0008006" key="3">
    <source>
        <dbReference type="Google" id="ProtNLM"/>
    </source>
</evidence>
<protein>
    <recommendedName>
        <fullName evidence="3">Intein N-terminal splicing region</fullName>
    </recommendedName>
</protein>